<feature type="binding site" evidence="7">
    <location>
        <position position="166"/>
    </location>
    <ligand>
        <name>S-adenosyl-L-methionine</name>
        <dbReference type="ChEBI" id="CHEBI:59789"/>
    </ligand>
</feature>
<feature type="compositionally biased region" description="Basic and acidic residues" evidence="8">
    <location>
        <begin position="11"/>
        <end position="25"/>
    </location>
</feature>
<keyword evidence="12" id="KW-1185">Reference proteome</keyword>
<dbReference type="CDD" id="cd18101">
    <property type="entry name" value="Trm10euk_A"/>
    <property type="match status" value="1"/>
</dbReference>
<feature type="active site" description="Proton acceptor" evidence="6">
    <location>
        <position position="170"/>
    </location>
</feature>
<evidence type="ECO:0000256" key="1">
    <source>
        <dbReference type="ARBA" id="ARBA00012797"/>
    </source>
</evidence>
<dbReference type="InterPro" id="IPR007356">
    <property type="entry name" value="tRNA_m1G_MeTrfase_euk"/>
</dbReference>
<protein>
    <recommendedName>
        <fullName evidence="1">tRNA (guanine(9)-N(1))-methyltransferase</fullName>
        <ecNumber evidence="1">2.1.1.221</ecNumber>
    </recommendedName>
</protein>
<feature type="compositionally biased region" description="Basic residues" evidence="8">
    <location>
        <begin position="1"/>
        <end position="10"/>
    </location>
</feature>
<evidence type="ECO:0000256" key="4">
    <source>
        <dbReference type="ARBA" id="ARBA00022691"/>
    </source>
</evidence>
<gene>
    <name evidence="10" type="ORF">CAPTEDRAFT_101464</name>
</gene>
<dbReference type="PANTHER" id="PTHR13563">
    <property type="entry name" value="TRNA (GUANINE-9-) METHYLTRANSFERASE"/>
    <property type="match status" value="1"/>
</dbReference>
<evidence type="ECO:0000313" key="11">
    <source>
        <dbReference type="EnsemblMetazoa" id="CapteP101464"/>
    </source>
</evidence>
<evidence type="ECO:0000256" key="6">
    <source>
        <dbReference type="PIRSR" id="PIRSR016323-1"/>
    </source>
</evidence>
<proteinExistence type="predicted"/>
<dbReference type="EMBL" id="KB308726">
    <property type="protein sequence ID" value="ELT96766.1"/>
    <property type="molecule type" value="Genomic_DNA"/>
</dbReference>
<feature type="compositionally biased region" description="Polar residues" evidence="8">
    <location>
        <begin position="244"/>
        <end position="259"/>
    </location>
</feature>
<dbReference type="OMA" id="NHIFAFM"/>
<accession>R7TZD9</accession>
<dbReference type="FunCoup" id="R7TZD9">
    <property type="interactions" value="1681"/>
</dbReference>
<dbReference type="GO" id="GO:0000049">
    <property type="term" value="F:tRNA binding"/>
    <property type="evidence" value="ECO:0007669"/>
    <property type="project" value="TreeGrafter"/>
</dbReference>
<feature type="binding site" evidence="7">
    <location>
        <position position="146"/>
    </location>
    <ligand>
        <name>S-adenosyl-L-methionine</name>
        <dbReference type="ChEBI" id="CHEBI:59789"/>
    </ligand>
</feature>
<dbReference type="FunFam" id="3.40.1280.30:FF:000001">
    <property type="entry name" value="tRNA methyltransferase 10 homolog A"/>
    <property type="match status" value="1"/>
</dbReference>
<evidence type="ECO:0000256" key="8">
    <source>
        <dbReference type="SAM" id="MobiDB-lite"/>
    </source>
</evidence>
<evidence type="ECO:0000313" key="10">
    <source>
        <dbReference type="EMBL" id="ELT96766.1"/>
    </source>
</evidence>
<keyword evidence="2" id="KW-0489">Methyltransferase</keyword>
<dbReference type="Proteomes" id="UP000014760">
    <property type="component" value="Unassembled WGS sequence"/>
</dbReference>
<organism evidence="10">
    <name type="scientific">Capitella teleta</name>
    <name type="common">Polychaete worm</name>
    <dbReference type="NCBI Taxonomy" id="283909"/>
    <lineage>
        <taxon>Eukaryota</taxon>
        <taxon>Metazoa</taxon>
        <taxon>Spiralia</taxon>
        <taxon>Lophotrochozoa</taxon>
        <taxon>Annelida</taxon>
        <taxon>Polychaeta</taxon>
        <taxon>Sedentaria</taxon>
        <taxon>Scolecida</taxon>
        <taxon>Capitellidae</taxon>
        <taxon>Capitella</taxon>
    </lineage>
</organism>
<dbReference type="EC" id="2.1.1.221" evidence="1"/>
<feature type="region of interest" description="Disordered" evidence="8">
    <location>
        <begin position="242"/>
        <end position="276"/>
    </location>
</feature>
<evidence type="ECO:0000256" key="5">
    <source>
        <dbReference type="ARBA" id="ARBA00048434"/>
    </source>
</evidence>
<reference evidence="11" key="3">
    <citation type="submission" date="2015-06" db="UniProtKB">
        <authorList>
            <consortium name="EnsemblMetazoa"/>
        </authorList>
    </citation>
    <scope>IDENTIFICATION</scope>
</reference>
<dbReference type="PANTHER" id="PTHR13563:SF13">
    <property type="entry name" value="TRNA METHYLTRANSFERASE 10 HOMOLOG A"/>
    <property type="match status" value="1"/>
</dbReference>
<dbReference type="InterPro" id="IPR038459">
    <property type="entry name" value="MT_TRM10-typ_sf"/>
</dbReference>
<evidence type="ECO:0000313" key="12">
    <source>
        <dbReference type="Proteomes" id="UP000014760"/>
    </source>
</evidence>
<dbReference type="Gene3D" id="3.40.1280.30">
    <property type="match status" value="1"/>
</dbReference>
<dbReference type="GO" id="GO:0005654">
    <property type="term" value="C:nucleoplasm"/>
    <property type="evidence" value="ECO:0007669"/>
    <property type="project" value="TreeGrafter"/>
</dbReference>
<dbReference type="AlphaFoldDB" id="R7TZD9"/>
<dbReference type="STRING" id="283909.R7TZD9"/>
<keyword evidence="3" id="KW-0808">Transferase</keyword>
<comment type="catalytic activity">
    <reaction evidence="5">
        <text>guanosine(9) in tRNA + S-adenosyl-L-methionine = N(1)-methylguanosine(9) in tRNA + S-adenosyl-L-homocysteine + H(+)</text>
        <dbReference type="Rhea" id="RHEA:43156"/>
        <dbReference type="Rhea" id="RHEA-COMP:10367"/>
        <dbReference type="Rhea" id="RHEA-COMP:10368"/>
        <dbReference type="ChEBI" id="CHEBI:15378"/>
        <dbReference type="ChEBI" id="CHEBI:57856"/>
        <dbReference type="ChEBI" id="CHEBI:59789"/>
        <dbReference type="ChEBI" id="CHEBI:73542"/>
        <dbReference type="ChEBI" id="CHEBI:74269"/>
        <dbReference type="EC" id="2.1.1.221"/>
    </reaction>
</comment>
<dbReference type="HOGENOM" id="CLU_034384_7_0_1"/>
<dbReference type="InterPro" id="IPR016653">
    <property type="entry name" value="TRM10/TRM10A"/>
</dbReference>
<dbReference type="OrthoDB" id="278300at2759"/>
<dbReference type="GO" id="GO:0002939">
    <property type="term" value="P:tRNA N1-guanine methylation"/>
    <property type="evidence" value="ECO:0007669"/>
    <property type="project" value="TreeGrafter"/>
</dbReference>
<dbReference type="InterPro" id="IPR028564">
    <property type="entry name" value="MT_TRM10-typ"/>
</dbReference>
<feature type="domain" description="SAM-dependent MTase TRM10-type" evidence="9">
    <location>
        <begin position="47"/>
        <end position="239"/>
    </location>
</feature>
<dbReference type="PIRSF" id="PIRSF016323">
    <property type="entry name" value="tRNA_m1G_mtfrase_met"/>
    <property type="match status" value="1"/>
</dbReference>
<name>R7TZD9_CAPTE</name>
<reference evidence="12" key="1">
    <citation type="submission" date="2012-12" db="EMBL/GenBank/DDBJ databases">
        <authorList>
            <person name="Hellsten U."/>
            <person name="Grimwood J."/>
            <person name="Chapman J.A."/>
            <person name="Shapiro H."/>
            <person name="Aerts A."/>
            <person name="Otillar R.P."/>
            <person name="Terry A.Y."/>
            <person name="Boore J.L."/>
            <person name="Simakov O."/>
            <person name="Marletaz F."/>
            <person name="Cho S.-J."/>
            <person name="Edsinger-Gonzales E."/>
            <person name="Havlak P."/>
            <person name="Kuo D.-H."/>
            <person name="Larsson T."/>
            <person name="Lv J."/>
            <person name="Arendt D."/>
            <person name="Savage R."/>
            <person name="Osoegawa K."/>
            <person name="de Jong P."/>
            <person name="Lindberg D.R."/>
            <person name="Seaver E.C."/>
            <person name="Weisblat D.A."/>
            <person name="Putnam N.H."/>
            <person name="Grigoriev I.V."/>
            <person name="Rokhsar D.S."/>
        </authorList>
    </citation>
    <scope>NUCLEOTIDE SEQUENCE</scope>
    <source>
        <strain evidence="12">I ESC-2004</strain>
    </source>
</reference>
<feature type="compositionally biased region" description="Basic and acidic residues" evidence="8">
    <location>
        <begin position="260"/>
        <end position="276"/>
    </location>
</feature>
<dbReference type="GO" id="GO:0052905">
    <property type="term" value="F:tRNA (guanosine(9)-N1)-methyltransferase activity"/>
    <property type="evidence" value="ECO:0007669"/>
    <property type="project" value="UniProtKB-EC"/>
</dbReference>
<sequence>MSKHQLKRLKRFEEKMRKRPEMRAKERQKKKERIKAMREQGIELGPSRKKLKKNCMVDSACKTQVVIDCSFDHLMQDKQVMCLVQQLQFCYAANRRAANPLQFYVTSCDDKTLTRLDQAGNYRNWDIHYKTEPYHEVFPKENIVYLSSESDNVLEAFEDDKAYIIGGLVDFNHHKGLCHKLAVERGLQHARLPIDEYAFLKTRKVLTINHVFEILLHFSETKSWKEAFLSVIPSRKGLRVLPESATSKNTNSSDTAQNHVTRETDLSEAKTNKSND</sequence>
<evidence type="ECO:0000256" key="2">
    <source>
        <dbReference type="ARBA" id="ARBA00022603"/>
    </source>
</evidence>
<feature type="binding site" evidence="7">
    <location>
        <position position="178"/>
    </location>
    <ligand>
        <name>S-adenosyl-L-methionine</name>
        <dbReference type="ChEBI" id="CHEBI:59789"/>
    </ligand>
</feature>
<feature type="binding site" evidence="7">
    <location>
        <position position="192"/>
    </location>
    <ligand>
        <name>S-adenosyl-L-methionine</name>
        <dbReference type="ChEBI" id="CHEBI:59789"/>
    </ligand>
</feature>
<dbReference type="PROSITE" id="PS51675">
    <property type="entry name" value="SAM_MT_TRM10"/>
    <property type="match status" value="1"/>
</dbReference>
<reference evidence="10 12" key="2">
    <citation type="journal article" date="2013" name="Nature">
        <title>Insights into bilaterian evolution from three spiralian genomes.</title>
        <authorList>
            <person name="Simakov O."/>
            <person name="Marletaz F."/>
            <person name="Cho S.J."/>
            <person name="Edsinger-Gonzales E."/>
            <person name="Havlak P."/>
            <person name="Hellsten U."/>
            <person name="Kuo D.H."/>
            <person name="Larsson T."/>
            <person name="Lv J."/>
            <person name="Arendt D."/>
            <person name="Savage R."/>
            <person name="Osoegawa K."/>
            <person name="de Jong P."/>
            <person name="Grimwood J."/>
            <person name="Chapman J.A."/>
            <person name="Shapiro H."/>
            <person name="Aerts A."/>
            <person name="Otillar R.P."/>
            <person name="Terry A.Y."/>
            <person name="Boore J.L."/>
            <person name="Grigoriev I.V."/>
            <person name="Lindberg D.R."/>
            <person name="Seaver E.C."/>
            <person name="Weisblat D.A."/>
            <person name="Putnam N.H."/>
            <person name="Rokhsar D.S."/>
        </authorList>
    </citation>
    <scope>NUCLEOTIDE SEQUENCE</scope>
    <source>
        <strain evidence="10 12">I ESC-2004</strain>
    </source>
</reference>
<evidence type="ECO:0000256" key="3">
    <source>
        <dbReference type="ARBA" id="ARBA00022679"/>
    </source>
</evidence>
<dbReference type="EMBL" id="AMQN01011166">
    <property type="status" value="NOT_ANNOTATED_CDS"/>
    <property type="molecule type" value="Genomic_DNA"/>
</dbReference>
<evidence type="ECO:0000256" key="7">
    <source>
        <dbReference type="PIRSR" id="PIRSR016323-2"/>
    </source>
</evidence>
<dbReference type="EnsemblMetazoa" id="CapteT101464">
    <property type="protein sequence ID" value="CapteP101464"/>
    <property type="gene ID" value="CapteG101464"/>
</dbReference>
<keyword evidence="4" id="KW-0949">S-adenosyl-L-methionine</keyword>
<feature type="region of interest" description="Disordered" evidence="8">
    <location>
        <begin position="1"/>
        <end position="32"/>
    </location>
</feature>
<evidence type="ECO:0000259" key="9">
    <source>
        <dbReference type="PROSITE" id="PS51675"/>
    </source>
</evidence>